<protein>
    <submittedName>
        <fullName evidence="1">Replisome organizer</fullName>
    </submittedName>
</protein>
<organism evidence="1">
    <name type="scientific">Siphoviridae sp. ct0Go27</name>
    <dbReference type="NCBI Taxonomy" id="2827761"/>
    <lineage>
        <taxon>Viruses</taxon>
        <taxon>Duplodnaviria</taxon>
        <taxon>Heunggongvirae</taxon>
        <taxon>Uroviricota</taxon>
        <taxon>Caudoviricetes</taxon>
    </lineage>
</organism>
<accession>A0A8S5RWU8</accession>
<name>A0A8S5RWU8_9CAUD</name>
<reference evidence="1" key="1">
    <citation type="journal article" date="2021" name="Proc. Natl. Acad. Sci. U.S.A.">
        <title>A Catalog of Tens of Thousands of Viruses from Human Metagenomes Reveals Hidden Associations with Chronic Diseases.</title>
        <authorList>
            <person name="Tisza M.J."/>
            <person name="Buck C.B."/>
        </authorList>
    </citation>
    <scope>NUCLEOTIDE SEQUENCE</scope>
    <source>
        <strain evidence="1">Ct0Go27</strain>
    </source>
</reference>
<dbReference type="EMBL" id="BK032498">
    <property type="protein sequence ID" value="DAF43031.1"/>
    <property type="molecule type" value="Genomic_DNA"/>
</dbReference>
<proteinExistence type="predicted"/>
<sequence length="186" mass="20695">MMTKAEIAKLIYVVKATYPNSFSRYTTQDLDNMISAWLSVLTDYTYEQGSAGLKVYLSSDTKGFPPCPGQIVDNILKLCKPKIAEMTGTEAWAIVRKAIRNGYYGAEEEFEKLPPACQRAIGSPASLRELAQIDTETVEAVEQSHFIRAYNTQLEREREDAKIPSSVRALIGTLGEATAYLEDQAQ</sequence>
<dbReference type="Gene3D" id="1.10.8.200">
    <property type="entry name" value="Replisome organizer (g39p helicase loader/inhibitor protein)"/>
    <property type="match status" value="1"/>
</dbReference>
<evidence type="ECO:0000313" key="1">
    <source>
        <dbReference type="EMBL" id="DAF43031.1"/>
    </source>
</evidence>